<keyword evidence="2" id="KW-0408">Iron</keyword>
<name>A0A2C8FBJ0_9BACT</name>
<evidence type="ECO:0000313" key="4">
    <source>
        <dbReference type="Proteomes" id="UP000219215"/>
    </source>
</evidence>
<dbReference type="HAMAP" id="MF_00163">
    <property type="entry name" value="Pep_deformylase"/>
    <property type="match status" value="1"/>
</dbReference>
<organism evidence="3 4">
    <name type="scientific">Pseudodesulfovibrio profundus</name>
    <dbReference type="NCBI Taxonomy" id="57320"/>
    <lineage>
        <taxon>Bacteria</taxon>
        <taxon>Pseudomonadati</taxon>
        <taxon>Thermodesulfobacteriota</taxon>
        <taxon>Desulfovibrionia</taxon>
        <taxon>Desulfovibrionales</taxon>
        <taxon>Desulfovibrionaceae</taxon>
    </lineage>
</organism>
<dbReference type="CDD" id="cd00487">
    <property type="entry name" value="Pep_deformylase"/>
    <property type="match status" value="1"/>
</dbReference>
<dbReference type="InterPro" id="IPR023635">
    <property type="entry name" value="Peptide_deformylase"/>
</dbReference>
<evidence type="ECO:0000313" key="3">
    <source>
        <dbReference type="EMBL" id="SOB59258.1"/>
    </source>
</evidence>
<dbReference type="SUPFAM" id="SSF56420">
    <property type="entry name" value="Peptide deformylase"/>
    <property type="match status" value="1"/>
</dbReference>
<dbReference type="PANTHER" id="PTHR10458">
    <property type="entry name" value="PEPTIDE DEFORMYLASE"/>
    <property type="match status" value="1"/>
</dbReference>
<comment type="function">
    <text evidence="2">Removes the formyl group from the N-terminal Met of newly synthesized proteins. Requires at least a dipeptide for an efficient rate of reaction. N-terminal L-methionine is a prerequisite for activity but the enzyme has broad specificity at other positions.</text>
</comment>
<feature type="active site" evidence="2">
    <location>
        <position position="135"/>
    </location>
</feature>
<dbReference type="Pfam" id="PF01327">
    <property type="entry name" value="Pep_deformylase"/>
    <property type="match status" value="1"/>
</dbReference>
<dbReference type="KEGG" id="pprf:DPRO_2352"/>
<proteinExistence type="inferred from homology"/>
<keyword evidence="4" id="KW-1185">Reference proteome</keyword>
<dbReference type="PRINTS" id="PR01576">
    <property type="entry name" value="PDEFORMYLASE"/>
</dbReference>
<feature type="binding site" evidence="2">
    <location>
        <position position="134"/>
    </location>
    <ligand>
        <name>Fe cation</name>
        <dbReference type="ChEBI" id="CHEBI:24875"/>
    </ligand>
</feature>
<feature type="binding site" evidence="2">
    <location>
        <position position="138"/>
    </location>
    <ligand>
        <name>Fe cation</name>
        <dbReference type="ChEBI" id="CHEBI:24875"/>
    </ligand>
</feature>
<feature type="binding site" evidence="2">
    <location>
        <position position="92"/>
    </location>
    <ligand>
        <name>Fe cation</name>
        <dbReference type="ChEBI" id="CHEBI:24875"/>
    </ligand>
</feature>
<dbReference type="GO" id="GO:0006412">
    <property type="term" value="P:translation"/>
    <property type="evidence" value="ECO:0007669"/>
    <property type="project" value="UniProtKB-UniRule"/>
</dbReference>
<reference evidence="4" key="1">
    <citation type="submission" date="2017-09" db="EMBL/GenBank/DDBJ databases">
        <authorList>
            <person name="Regsiter A."/>
            <person name="William W."/>
        </authorList>
    </citation>
    <scope>NUCLEOTIDE SEQUENCE [LARGE SCALE GENOMIC DNA]</scope>
    <source>
        <strain evidence="4">500-1</strain>
    </source>
</reference>
<sequence>MLLDIVTWPDEVLAATAKPLDEVTPELDELIENMIETMYESDGVGLAAPQIGESIRLIVVDQTGPKLRGDLRVIINPEIVESEGEVDSEEGCLSCPELNVTVKRKERVKVEGLDREGKPLTIDADGFLAIVLQHEIDHLNGLTLADRVGRLKKAMYRKKAMKWKK</sequence>
<dbReference type="InterPro" id="IPR036821">
    <property type="entry name" value="Peptide_deformylase_sf"/>
</dbReference>
<dbReference type="PANTHER" id="PTHR10458:SF22">
    <property type="entry name" value="PEPTIDE DEFORMYLASE"/>
    <property type="match status" value="1"/>
</dbReference>
<protein>
    <recommendedName>
        <fullName evidence="2">Peptide deformylase</fullName>
        <shortName evidence="2">PDF</shortName>
        <ecNumber evidence="2">3.5.1.88</ecNumber>
    </recommendedName>
    <alternativeName>
        <fullName evidence="2">Polypeptide deformylase</fullName>
    </alternativeName>
</protein>
<evidence type="ECO:0000256" key="2">
    <source>
        <dbReference type="HAMAP-Rule" id="MF_00163"/>
    </source>
</evidence>
<dbReference type="PIRSF" id="PIRSF004749">
    <property type="entry name" value="Pep_def"/>
    <property type="match status" value="1"/>
</dbReference>
<gene>
    <name evidence="2 3" type="primary">def</name>
    <name evidence="3" type="ORF">DPRO_2352</name>
</gene>
<dbReference type="NCBIfam" id="NF001159">
    <property type="entry name" value="PRK00150.1-3"/>
    <property type="match status" value="1"/>
</dbReference>
<dbReference type="OrthoDB" id="9804313at2"/>
<dbReference type="Gene3D" id="3.90.45.10">
    <property type="entry name" value="Peptide deformylase"/>
    <property type="match status" value="1"/>
</dbReference>
<keyword evidence="2 3" id="KW-0378">Hydrolase</keyword>
<keyword evidence="2" id="KW-0648">Protein biosynthesis</keyword>
<comment type="cofactor">
    <cofactor evidence="2">
        <name>Fe(2+)</name>
        <dbReference type="ChEBI" id="CHEBI:29033"/>
    </cofactor>
    <text evidence="2">Binds 1 Fe(2+) ion.</text>
</comment>
<dbReference type="NCBIfam" id="TIGR00079">
    <property type="entry name" value="pept_deformyl"/>
    <property type="match status" value="1"/>
</dbReference>
<dbReference type="EC" id="3.5.1.88" evidence="2"/>
<dbReference type="Proteomes" id="UP000219215">
    <property type="component" value="Chromosome DPRO"/>
</dbReference>
<evidence type="ECO:0000256" key="1">
    <source>
        <dbReference type="ARBA" id="ARBA00010759"/>
    </source>
</evidence>
<comment type="similarity">
    <text evidence="1 2">Belongs to the polypeptide deformylase family.</text>
</comment>
<comment type="catalytic activity">
    <reaction evidence="2">
        <text>N-terminal N-formyl-L-methionyl-[peptide] + H2O = N-terminal L-methionyl-[peptide] + formate</text>
        <dbReference type="Rhea" id="RHEA:24420"/>
        <dbReference type="Rhea" id="RHEA-COMP:10639"/>
        <dbReference type="Rhea" id="RHEA-COMP:10640"/>
        <dbReference type="ChEBI" id="CHEBI:15377"/>
        <dbReference type="ChEBI" id="CHEBI:15740"/>
        <dbReference type="ChEBI" id="CHEBI:49298"/>
        <dbReference type="ChEBI" id="CHEBI:64731"/>
        <dbReference type="EC" id="3.5.1.88"/>
    </reaction>
</comment>
<dbReference type="RefSeq" id="WP_097012152.1">
    <property type="nucleotide sequence ID" value="NZ_LT907975.1"/>
</dbReference>
<accession>A0A2C8FBJ0</accession>
<dbReference type="EMBL" id="LT907975">
    <property type="protein sequence ID" value="SOB59258.1"/>
    <property type="molecule type" value="Genomic_DNA"/>
</dbReference>
<keyword evidence="2" id="KW-0479">Metal-binding</keyword>
<dbReference type="GO" id="GO:0046872">
    <property type="term" value="F:metal ion binding"/>
    <property type="evidence" value="ECO:0007669"/>
    <property type="project" value="UniProtKB-KW"/>
</dbReference>
<dbReference type="AlphaFoldDB" id="A0A2C8FBJ0"/>
<dbReference type="GO" id="GO:0042586">
    <property type="term" value="F:peptide deformylase activity"/>
    <property type="evidence" value="ECO:0007669"/>
    <property type="project" value="UniProtKB-UniRule"/>
</dbReference>